<dbReference type="GO" id="GO:0006508">
    <property type="term" value="P:proteolysis"/>
    <property type="evidence" value="ECO:0007669"/>
    <property type="project" value="UniProtKB-KW"/>
</dbReference>
<dbReference type="InterPro" id="IPR043502">
    <property type="entry name" value="DNA/RNA_pol_sf"/>
</dbReference>
<keyword evidence="2" id="KW-0808">Transferase</keyword>
<evidence type="ECO:0000256" key="8">
    <source>
        <dbReference type="ARBA" id="ARBA00023268"/>
    </source>
</evidence>
<keyword evidence="4" id="KW-0540">Nuclease</keyword>
<proteinExistence type="predicted"/>
<keyword evidence="1" id="KW-0645">Protease</keyword>
<dbReference type="GO" id="GO:0008233">
    <property type="term" value="F:peptidase activity"/>
    <property type="evidence" value="ECO:0007669"/>
    <property type="project" value="UniProtKB-KW"/>
</dbReference>
<dbReference type="FunFam" id="3.30.70.270:FF:000164">
    <property type="match status" value="1"/>
</dbReference>
<dbReference type="InterPro" id="IPR041577">
    <property type="entry name" value="RT_RNaseH_2"/>
</dbReference>
<dbReference type="Pfam" id="PF00078">
    <property type="entry name" value="RVT_1"/>
    <property type="match status" value="1"/>
</dbReference>
<dbReference type="CDD" id="cd01647">
    <property type="entry name" value="RT_LTR"/>
    <property type="match status" value="1"/>
</dbReference>
<name>A0A2G8L7F6_STIJA</name>
<dbReference type="Pfam" id="PF17919">
    <property type="entry name" value="RT_RNaseH_2"/>
    <property type="match status" value="1"/>
</dbReference>
<dbReference type="GO" id="GO:0004519">
    <property type="term" value="F:endonuclease activity"/>
    <property type="evidence" value="ECO:0007669"/>
    <property type="project" value="UniProtKB-KW"/>
</dbReference>
<dbReference type="GO" id="GO:0003964">
    <property type="term" value="F:RNA-directed DNA polymerase activity"/>
    <property type="evidence" value="ECO:0007669"/>
    <property type="project" value="UniProtKB-KW"/>
</dbReference>
<dbReference type="PANTHER" id="PTHR37984">
    <property type="entry name" value="PROTEIN CBG26694"/>
    <property type="match status" value="1"/>
</dbReference>
<evidence type="ECO:0000256" key="5">
    <source>
        <dbReference type="ARBA" id="ARBA00022759"/>
    </source>
</evidence>
<evidence type="ECO:0000313" key="10">
    <source>
        <dbReference type="EMBL" id="PIK56201.1"/>
    </source>
</evidence>
<dbReference type="SUPFAM" id="SSF56672">
    <property type="entry name" value="DNA/RNA polymerases"/>
    <property type="match status" value="1"/>
</dbReference>
<evidence type="ECO:0000256" key="2">
    <source>
        <dbReference type="ARBA" id="ARBA00022679"/>
    </source>
</evidence>
<dbReference type="OrthoDB" id="116078at2759"/>
<comment type="caution">
    <text evidence="10">The sequence shown here is derived from an EMBL/GenBank/DDBJ whole genome shotgun (WGS) entry which is preliminary data.</text>
</comment>
<evidence type="ECO:0000313" key="11">
    <source>
        <dbReference type="Proteomes" id="UP000230750"/>
    </source>
</evidence>
<keyword evidence="3" id="KW-0548">Nucleotidyltransferase</keyword>
<dbReference type="FunFam" id="3.30.70.270:FF:000023">
    <property type="entry name" value="Pol"/>
    <property type="match status" value="1"/>
</dbReference>
<dbReference type="InterPro" id="IPR050951">
    <property type="entry name" value="Retrovirus_Pol_polyprotein"/>
</dbReference>
<keyword evidence="7" id="KW-0695">RNA-directed DNA polymerase</keyword>
<reference evidence="10 11" key="1">
    <citation type="journal article" date="2017" name="PLoS Biol.">
        <title>The sea cucumber genome provides insights into morphological evolution and visceral regeneration.</title>
        <authorList>
            <person name="Zhang X."/>
            <person name="Sun L."/>
            <person name="Yuan J."/>
            <person name="Sun Y."/>
            <person name="Gao Y."/>
            <person name="Zhang L."/>
            <person name="Li S."/>
            <person name="Dai H."/>
            <person name="Hamel J.F."/>
            <person name="Liu C."/>
            <person name="Yu Y."/>
            <person name="Liu S."/>
            <person name="Lin W."/>
            <person name="Guo K."/>
            <person name="Jin S."/>
            <person name="Xu P."/>
            <person name="Storey K.B."/>
            <person name="Huan P."/>
            <person name="Zhang T."/>
            <person name="Zhou Y."/>
            <person name="Zhang J."/>
            <person name="Lin C."/>
            <person name="Li X."/>
            <person name="Xing L."/>
            <person name="Huo D."/>
            <person name="Sun M."/>
            <person name="Wang L."/>
            <person name="Mercier A."/>
            <person name="Li F."/>
            <person name="Yang H."/>
            <person name="Xiang J."/>
        </authorList>
    </citation>
    <scope>NUCLEOTIDE SEQUENCE [LARGE SCALE GENOMIC DNA]</scope>
    <source>
        <strain evidence="10">Shaxun</strain>
        <tissue evidence="10">Muscle</tissue>
    </source>
</reference>
<sequence length="479" mass="54544">MVPKKSGDWRPCGDYRALNNSTVPDRYPIPHIHDFTSSLHGKTIFSKIDLVRAYHQIPVEPDDVPKTAITTPFGMFEFVRMPFGLRNSAQTFQRFIDQVLRGLPFVYAYIDDQLIASSSHEEHYDHLRQLFDRLHEHGIVINPSKSIFGVSSLDFLGHHVDASGITPLTDKVKAITDFPPPDTLRKLREFLGLVNFYRRFILNCAIIIQPLTDLLRTNLKNMPITLTDIQLQAFSNVKASLAQSTLLNHLHPTAQLCLMVDASDVAVGGVLQQLVGGNWEPIAFFSKRLQKAETRYSTFSRELLAVYLTIRYFRHLLEGRQFHVLSDHKPLTYSFLTSPDRYSPREIRHLDFVSQFTTDIRHIKGKDNVVADALSRSTINTVSASNIDFKAISAEQEVDEELSKLRQSSTLQFKEVPLPSSQGTITCDISTGTSRPYVPQRFRRAVFDSLHSLSHPGIRATQHLITKRFVVARYQSRRS</sequence>
<keyword evidence="8" id="KW-0511">Multifunctional enzyme</keyword>
<keyword evidence="5" id="KW-0255">Endonuclease</keyword>
<evidence type="ECO:0000256" key="7">
    <source>
        <dbReference type="ARBA" id="ARBA00022918"/>
    </source>
</evidence>
<evidence type="ECO:0000259" key="9">
    <source>
        <dbReference type="PROSITE" id="PS50878"/>
    </source>
</evidence>
<gene>
    <name evidence="10" type="ORF">BSL78_06887</name>
</gene>
<dbReference type="InterPro" id="IPR000477">
    <property type="entry name" value="RT_dom"/>
</dbReference>
<keyword evidence="6" id="KW-0378">Hydrolase</keyword>
<organism evidence="10 11">
    <name type="scientific">Stichopus japonicus</name>
    <name type="common">Sea cucumber</name>
    <dbReference type="NCBI Taxonomy" id="307972"/>
    <lineage>
        <taxon>Eukaryota</taxon>
        <taxon>Metazoa</taxon>
        <taxon>Echinodermata</taxon>
        <taxon>Eleutherozoa</taxon>
        <taxon>Echinozoa</taxon>
        <taxon>Holothuroidea</taxon>
        <taxon>Aspidochirotacea</taxon>
        <taxon>Aspidochirotida</taxon>
        <taxon>Stichopodidae</taxon>
        <taxon>Apostichopus</taxon>
    </lineage>
</organism>
<evidence type="ECO:0000256" key="1">
    <source>
        <dbReference type="ARBA" id="ARBA00022670"/>
    </source>
</evidence>
<dbReference type="FunFam" id="3.10.10.10:FF:000007">
    <property type="entry name" value="Retrovirus-related Pol polyprotein from transposon 17.6-like Protein"/>
    <property type="match status" value="1"/>
</dbReference>
<dbReference type="EMBL" id="MRZV01000184">
    <property type="protein sequence ID" value="PIK56201.1"/>
    <property type="molecule type" value="Genomic_DNA"/>
</dbReference>
<accession>A0A2G8L7F6</accession>
<dbReference type="CDD" id="cd09274">
    <property type="entry name" value="RNase_HI_RT_Ty3"/>
    <property type="match status" value="1"/>
</dbReference>
<evidence type="ECO:0000256" key="3">
    <source>
        <dbReference type="ARBA" id="ARBA00022695"/>
    </source>
</evidence>
<dbReference type="InterPro" id="IPR043128">
    <property type="entry name" value="Rev_trsase/Diguanyl_cyclase"/>
</dbReference>
<evidence type="ECO:0000256" key="4">
    <source>
        <dbReference type="ARBA" id="ARBA00022722"/>
    </source>
</evidence>
<keyword evidence="11" id="KW-1185">Reference proteome</keyword>
<dbReference type="Gene3D" id="3.30.70.270">
    <property type="match status" value="3"/>
</dbReference>
<protein>
    <submittedName>
        <fullName evidence="10">Gag-pol polyprotein</fullName>
    </submittedName>
</protein>
<dbReference type="PANTHER" id="PTHR37984:SF5">
    <property type="entry name" value="PROTEIN NYNRIN-LIKE"/>
    <property type="match status" value="1"/>
</dbReference>
<evidence type="ECO:0000256" key="6">
    <source>
        <dbReference type="ARBA" id="ARBA00022801"/>
    </source>
</evidence>
<feature type="domain" description="Reverse transcriptase" evidence="9">
    <location>
        <begin position="1"/>
        <end position="160"/>
    </location>
</feature>
<dbReference type="AlphaFoldDB" id="A0A2G8L7F6"/>
<dbReference type="Proteomes" id="UP000230750">
    <property type="component" value="Unassembled WGS sequence"/>
</dbReference>
<dbReference type="PROSITE" id="PS50878">
    <property type="entry name" value="RT_POL"/>
    <property type="match status" value="1"/>
</dbReference>